<feature type="compositionally biased region" description="Basic and acidic residues" evidence="1">
    <location>
        <begin position="11"/>
        <end position="25"/>
    </location>
</feature>
<evidence type="ECO:0000256" key="1">
    <source>
        <dbReference type="SAM" id="MobiDB-lite"/>
    </source>
</evidence>
<evidence type="ECO:0000313" key="3">
    <source>
        <dbReference type="Proteomes" id="UP001604277"/>
    </source>
</evidence>
<accession>A0ABD1SKU6</accession>
<protein>
    <submittedName>
        <fullName evidence="2">Uncharacterized protein</fullName>
    </submittedName>
</protein>
<evidence type="ECO:0000313" key="2">
    <source>
        <dbReference type="EMBL" id="KAL2501349.1"/>
    </source>
</evidence>
<reference evidence="3" key="1">
    <citation type="submission" date="2024-07" db="EMBL/GenBank/DDBJ databases">
        <title>Two chromosome-level genome assemblies of Korean endemic species Abeliophyllum distichum and Forsythia ovata (Oleaceae).</title>
        <authorList>
            <person name="Jang H."/>
        </authorList>
    </citation>
    <scope>NUCLEOTIDE SEQUENCE [LARGE SCALE GENOMIC DNA]</scope>
</reference>
<dbReference type="Proteomes" id="UP001604277">
    <property type="component" value="Unassembled WGS sequence"/>
</dbReference>
<sequence length="158" mass="17068">MCSPALGDPNHALRVEPKATDRSNQPRDSYVIGTHPEANLASIGGSHTGGTPILAPSIAGDSISTSGGRSIALCPPQPTREAHSILRELKKHYLFYTSALSQCISLDKDSVIKLTTYVSRNYSFSHMKHVEIKKLASDTTTQLLSSGCISDYLSNKMH</sequence>
<proteinExistence type="predicted"/>
<dbReference type="AlphaFoldDB" id="A0ABD1SKU6"/>
<comment type="caution">
    <text evidence="2">The sequence shown here is derived from an EMBL/GenBank/DDBJ whole genome shotgun (WGS) entry which is preliminary data.</text>
</comment>
<feature type="region of interest" description="Disordered" evidence="1">
    <location>
        <begin position="1"/>
        <end position="32"/>
    </location>
</feature>
<dbReference type="EMBL" id="JBFOLJ010000010">
    <property type="protein sequence ID" value="KAL2501349.1"/>
    <property type="molecule type" value="Genomic_DNA"/>
</dbReference>
<organism evidence="2 3">
    <name type="scientific">Forsythia ovata</name>
    <dbReference type="NCBI Taxonomy" id="205694"/>
    <lineage>
        <taxon>Eukaryota</taxon>
        <taxon>Viridiplantae</taxon>
        <taxon>Streptophyta</taxon>
        <taxon>Embryophyta</taxon>
        <taxon>Tracheophyta</taxon>
        <taxon>Spermatophyta</taxon>
        <taxon>Magnoliopsida</taxon>
        <taxon>eudicotyledons</taxon>
        <taxon>Gunneridae</taxon>
        <taxon>Pentapetalae</taxon>
        <taxon>asterids</taxon>
        <taxon>lamiids</taxon>
        <taxon>Lamiales</taxon>
        <taxon>Oleaceae</taxon>
        <taxon>Forsythieae</taxon>
        <taxon>Forsythia</taxon>
    </lineage>
</organism>
<keyword evidence="3" id="KW-1185">Reference proteome</keyword>
<name>A0ABD1SKU6_9LAMI</name>
<gene>
    <name evidence="2" type="ORF">Fot_35197</name>
</gene>